<dbReference type="PROSITE" id="PS00137">
    <property type="entry name" value="SUBTILASE_HIS"/>
    <property type="match status" value="1"/>
</dbReference>
<evidence type="ECO:0000313" key="6">
    <source>
        <dbReference type="Proteomes" id="UP000664859"/>
    </source>
</evidence>
<comment type="catalytic activity">
    <reaction evidence="2">
        <text>Hydrolysis of proteins with broad specificity for peptide bonds, and a preference for a large uncharged residue in P1. Hydrolyzes peptide amides.</text>
        <dbReference type="EC" id="3.4.21.62"/>
    </reaction>
</comment>
<dbReference type="PANTHER" id="PTHR43399:SF4">
    <property type="entry name" value="CELL WALL-ASSOCIATED PROTEASE"/>
    <property type="match status" value="1"/>
</dbReference>
<protein>
    <recommendedName>
        <fullName evidence="3">subtilisin</fullName>
        <ecNumber evidence="3">3.4.21.62</ecNumber>
    </recommendedName>
</protein>
<evidence type="ECO:0000256" key="4">
    <source>
        <dbReference type="SAM" id="MobiDB-lite"/>
    </source>
</evidence>
<evidence type="ECO:0000256" key="1">
    <source>
        <dbReference type="ARBA" id="ARBA00011073"/>
    </source>
</evidence>
<dbReference type="EC" id="3.4.21.62" evidence="3"/>
<proteinExistence type="inferred from homology"/>
<name>A0A836CIB0_9STRA</name>
<dbReference type="OrthoDB" id="536624at2759"/>
<dbReference type="AlphaFoldDB" id="A0A836CIB0"/>
<dbReference type="GO" id="GO:0006508">
    <property type="term" value="P:proteolysis"/>
    <property type="evidence" value="ECO:0007669"/>
    <property type="project" value="InterPro"/>
</dbReference>
<comment type="caution">
    <text evidence="5">The sequence shown here is derived from an EMBL/GenBank/DDBJ whole genome shotgun (WGS) entry which is preliminary data.</text>
</comment>
<accession>A0A836CIB0</accession>
<gene>
    <name evidence="5" type="ORF">JKP88DRAFT_157122</name>
</gene>
<dbReference type="GO" id="GO:0004252">
    <property type="term" value="F:serine-type endopeptidase activity"/>
    <property type="evidence" value="ECO:0007669"/>
    <property type="project" value="UniProtKB-EC"/>
</dbReference>
<evidence type="ECO:0000256" key="3">
    <source>
        <dbReference type="ARBA" id="ARBA00023619"/>
    </source>
</evidence>
<evidence type="ECO:0000313" key="5">
    <source>
        <dbReference type="EMBL" id="KAG5186293.1"/>
    </source>
</evidence>
<dbReference type="Proteomes" id="UP000664859">
    <property type="component" value="Unassembled WGS sequence"/>
</dbReference>
<sequence>MLGNARHDNGQRDCSGCARQGRTWRSTGQAAAATFAWYCLLASVPCRGQQTGDEGLHAHSGHDAIAGTPERESLQQLSLVDVEATLYSRAKQDFQGDQEAFQDAVRFTRAHAQSASALAPAAPHLACVRYGAGRAFSSAAAAAGLPHDVVSNDETAGSACLLLHCTADSLEALLATERCRGWACRGGALPANLKISPALLHFASDQHDGATHLRHTQNFKRPDRPPGHLEHRGLRLNMQAGAPARRRRRKGGGGGARGAIGLKVTMARGSPLASADADAAAAAYGALLQEWRREWGALTSRGAIRGLSWHSEGGAHAAAQRQRPGRTPEAREHADTITELMDHVADLVSQAAGGPRSAADVCGWHALPLVHARADGSVHVGAAHALRGGGSSGGGGTMRDVACTYALLAFLARRSEVAHITPLHALAHRNDVAQAVVQSGARDGAAHGAKPLWSAGLRGHGQVIGVSDTGLDDASCFFRDDARGRTPRGLWPQDVGVTYPEQRKVIQYLHTNVTDIYDAYRGHGTHVAGSAVGAVAPSAAAADAGELLGTCPAPATRLCTGECLSDADCAAVGLLSPCARNARDALFNRYFNCPRLGCDGNFTAVLSSWYDAPPCGEDARALVPRAGGAAPAAKLAFFDLGRSDYFTDERVSFAEVLDALLRAGAKVSAAAAAAAAAAVAAGRVMTARWRFLSCSRAPRTTIVYGLDAEASCTSASVVGGAGRTWCAAPPPPCARLTPTNSHAEAEPNCSGPHPVACAHCRWCCRASARLCSHQPSPLPPARR</sequence>
<comment type="similarity">
    <text evidence="1">Belongs to the peptidase S8 family.</text>
</comment>
<feature type="region of interest" description="Disordered" evidence="4">
    <location>
        <begin position="238"/>
        <end position="258"/>
    </location>
</feature>
<dbReference type="EMBL" id="JAFCMP010000112">
    <property type="protein sequence ID" value="KAG5186293.1"/>
    <property type="molecule type" value="Genomic_DNA"/>
</dbReference>
<dbReference type="InterPro" id="IPR022398">
    <property type="entry name" value="Peptidase_S8_His-AS"/>
</dbReference>
<dbReference type="PANTHER" id="PTHR43399">
    <property type="entry name" value="SUBTILISIN-RELATED"/>
    <property type="match status" value="1"/>
</dbReference>
<dbReference type="InterPro" id="IPR051048">
    <property type="entry name" value="Peptidase_S8/S53_subtilisin"/>
</dbReference>
<dbReference type="SUPFAM" id="SSF52743">
    <property type="entry name" value="Subtilisin-like"/>
    <property type="match status" value="1"/>
</dbReference>
<organism evidence="5 6">
    <name type="scientific">Tribonema minus</name>
    <dbReference type="NCBI Taxonomy" id="303371"/>
    <lineage>
        <taxon>Eukaryota</taxon>
        <taxon>Sar</taxon>
        <taxon>Stramenopiles</taxon>
        <taxon>Ochrophyta</taxon>
        <taxon>PX clade</taxon>
        <taxon>Xanthophyceae</taxon>
        <taxon>Tribonematales</taxon>
        <taxon>Tribonemataceae</taxon>
        <taxon>Tribonema</taxon>
    </lineage>
</organism>
<keyword evidence="6" id="KW-1185">Reference proteome</keyword>
<dbReference type="InterPro" id="IPR036852">
    <property type="entry name" value="Peptidase_S8/S53_dom_sf"/>
</dbReference>
<evidence type="ECO:0000256" key="2">
    <source>
        <dbReference type="ARBA" id="ARBA00023529"/>
    </source>
</evidence>
<reference evidence="5" key="1">
    <citation type="submission" date="2021-02" db="EMBL/GenBank/DDBJ databases">
        <title>First Annotated Genome of the Yellow-green Alga Tribonema minus.</title>
        <authorList>
            <person name="Mahan K.M."/>
        </authorList>
    </citation>
    <scope>NUCLEOTIDE SEQUENCE</scope>
    <source>
        <strain evidence="5">UTEX B ZZ1240</strain>
    </source>
</reference>
<dbReference type="Gene3D" id="3.40.50.200">
    <property type="entry name" value="Peptidase S8/S53 domain"/>
    <property type="match status" value="1"/>
</dbReference>